<keyword evidence="2" id="KW-0614">Plasmid</keyword>
<evidence type="ECO:0000313" key="2">
    <source>
        <dbReference type="EMBL" id="ABE99694.1"/>
    </source>
</evidence>
<keyword evidence="1" id="KW-0472">Membrane</keyword>
<organism evidence="2">
    <name type="scientific">Saccharolobus islandicus</name>
    <name type="common">Sulfolobus islandicus</name>
    <dbReference type="NCBI Taxonomy" id="43080"/>
    <lineage>
        <taxon>Archaea</taxon>
        <taxon>Thermoproteota</taxon>
        <taxon>Thermoprotei</taxon>
        <taxon>Sulfolobales</taxon>
        <taxon>Sulfolobaceae</taxon>
        <taxon>Saccharolobus</taxon>
    </lineage>
</organism>
<name>Q0ZNR3_SACIS</name>
<keyword evidence="1" id="KW-1133">Transmembrane helix</keyword>
<accession>Q0ZNR3</accession>
<proteinExistence type="predicted"/>
<protein>
    <submittedName>
        <fullName evidence="2">Uncharacterized protein</fullName>
    </submittedName>
</protein>
<dbReference type="AlphaFoldDB" id="Q0ZNR3"/>
<feature type="transmembrane region" description="Helical" evidence="1">
    <location>
        <begin position="29"/>
        <end position="49"/>
    </location>
</feature>
<reference evidence="2" key="1">
    <citation type="journal article" date="2006" name="Microbiology">
        <title>Two novel conjugative plasmids from a single strain of Sulfolobus.</title>
        <authorList>
            <person name="Erauso G."/>
            <person name="Stedman K.M."/>
            <person name="van de Werken H.J."/>
            <person name="Zillig W."/>
            <person name="van der Oost J."/>
        </authorList>
    </citation>
    <scope>NUCLEOTIDE SEQUENCE</scope>
    <source>
        <strain evidence="2">SOG2/4</strain>
        <plasmid evidence="2">pSOG2</plasmid>
    </source>
</reference>
<geneLocation type="plasmid" evidence="2">
    <name>pSOG2</name>
</geneLocation>
<evidence type="ECO:0000256" key="1">
    <source>
        <dbReference type="SAM" id="Phobius"/>
    </source>
</evidence>
<keyword evidence="1" id="KW-0812">Transmembrane</keyword>
<dbReference type="EMBL" id="DQ335584">
    <property type="protein sequence ID" value="ABE99694.1"/>
    <property type="molecule type" value="Genomic_DNA"/>
</dbReference>
<sequence>MSYLFLGGLSCLLLRKLDIYFLSMKEKIKIIPLFMKFFLITFLELIDYLKKNP</sequence>